<dbReference type="PROSITE" id="PS51164">
    <property type="entry name" value="CBM1_2"/>
    <property type="match status" value="1"/>
</dbReference>
<evidence type="ECO:0000313" key="4">
    <source>
        <dbReference type="EMBL" id="OBT98741.2"/>
    </source>
</evidence>
<gene>
    <name evidence="4" type="ORF">VE01_03238</name>
</gene>
<keyword evidence="1" id="KW-0732">Signal</keyword>
<dbReference type="SMART" id="SM00236">
    <property type="entry name" value="fCBD"/>
    <property type="match status" value="1"/>
</dbReference>
<dbReference type="InterPro" id="IPR035971">
    <property type="entry name" value="CBD_sf"/>
</dbReference>
<dbReference type="InterPro" id="IPR000254">
    <property type="entry name" value="CBD"/>
</dbReference>
<dbReference type="GO" id="GO:0005975">
    <property type="term" value="P:carbohydrate metabolic process"/>
    <property type="evidence" value="ECO:0007669"/>
    <property type="project" value="InterPro"/>
</dbReference>
<organism evidence="4 5">
    <name type="scientific">Pseudogymnoascus verrucosus</name>
    <dbReference type="NCBI Taxonomy" id="342668"/>
    <lineage>
        <taxon>Eukaryota</taxon>
        <taxon>Fungi</taxon>
        <taxon>Dikarya</taxon>
        <taxon>Ascomycota</taxon>
        <taxon>Pezizomycotina</taxon>
        <taxon>Leotiomycetes</taxon>
        <taxon>Thelebolales</taxon>
        <taxon>Thelebolaceae</taxon>
        <taxon>Pseudogymnoascus</taxon>
    </lineage>
</organism>
<dbReference type="InterPro" id="IPR018535">
    <property type="entry name" value="DUF1996"/>
</dbReference>
<evidence type="ECO:0000259" key="3">
    <source>
        <dbReference type="PROSITE" id="PS51164"/>
    </source>
</evidence>
<reference evidence="5" key="2">
    <citation type="journal article" date="2018" name="Nat. Commun.">
        <title>Extreme sensitivity to ultraviolet light in the fungal pathogen causing white-nose syndrome of bats.</title>
        <authorList>
            <person name="Palmer J.M."/>
            <person name="Drees K.P."/>
            <person name="Foster J.T."/>
            <person name="Lindner D.L."/>
        </authorList>
    </citation>
    <scope>NUCLEOTIDE SEQUENCE [LARGE SCALE GENOMIC DNA]</scope>
    <source>
        <strain evidence="5">UAMH 10579</strain>
    </source>
</reference>
<evidence type="ECO:0000256" key="2">
    <source>
        <dbReference type="SAM" id="MobiDB-lite"/>
    </source>
</evidence>
<feature type="compositionally biased region" description="Gly residues" evidence="2">
    <location>
        <begin position="283"/>
        <end position="307"/>
    </location>
</feature>
<keyword evidence="5" id="KW-1185">Reference proteome</keyword>
<dbReference type="AlphaFoldDB" id="A0A1B8GSE3"/>
<dbReference type="Proteomes" id="UP000091956">
    <property type="component" value="Unassembled WGS sequence"/>
</dbReference>
<dbReference type="PANTHER" id="PTHR43662:SF13">
    <property type="entry name" value="DUF1996 DOMAIN-CONTAINING PROTEIN"/>
    <property type="match status" value="1"/>
</dbReference>
<dbReference type="Pfam" id="PF09362">
    <property type="entry name" value="DUF1996"/>
    <property type="match status" value="1"/>
</dbReference>
<proteinExistence type="predicted"/>
<dbReference type="STRING" id="342668.A0A1B8GSE3"/>
<dbReference type="RefSeq" id="XP_059319884.1">
    <property type="nucleotide sequence ID" value="XM_059463515.1"/>
</dbReference>
<evidence type="ECO:0000256" key="1">
    <source>
        <dbReference type="ARBA" id="ARBA00022729"/>
    </source>
</evidence>
<dbReference type="GeneID" id="28836624"/>
<dbReference type="PROSITE" id="PS00562">
    <property type="entry name" value="CBM1_1"/>
    <property type="match status" value="1"/>
</dbReference>
<dbReference type="GO" id="GO:0005576">
    <property type="term" value="C:extracellular region"/>
    <property type="evidence" value="ECO:0007669"/>
    <property type="project" value="InterPro"/>
</dbReference>
<dbReference type="GO" id="GO:0030248">
    <property type="term" value="F:cellulose binding"/>
    <property type="evidence" value="ECO:0007669"/>
    <property type="project" value="InterPro"/>
</dbReference>
<dbReference type="PANTHER" id="PTHR43662">
    <property type="match status" value="1"/>
</dbReference>
<name>A0A1B8GSE3_9PEZI</name>
<dbReference type="EMBL" id="KV460215">
    <property type="protein sequence ID" value="OBT98741.2"/>
    <property type="molecule type" value="Genomic_DNA"/>
</dbReference>
<dbReference type="Pfam" id="PF00734">
    <property type="entry name" value="CBM_1"/>
    <property type="match status" value="1"/>
</dbReference>
<accession>A0A1B8GSE3</accession>
<feature type="region of interest" description="Disordered" evidence="2">
    <location>
        <begin position="280"/>
        <end position="309"/>
    </location>
</feature>
<sequence>MNATMDPAIDLPTASTCTTCTFTQDFSNYWTATLYFQARNGSFIRVKQKGNQGFESAKGGMTVYYSQPYDGSKVTAFKKGFRMVVGSPMYRTAAESSKNRQLTFTCLQDASTRTGETTNMPVLPCPAGIMSNVRFPTCWDGVNLDSADHTTHVAYPSSGTFESNGPCPASHPVKLPQLFYEVIWDTTPYNDRALWPSDGSQPFIWSYGDPTGYGTHGDYVFGWKDTSLQQAMDTNCQPGPCAALSEQSIAAGNACSKARSVNEEVDGWLAALPGNNPVTGVNPGAGLGNPSGGGTPTNPGTGTGNGGTAAHWDQCGGQGWTGPTVCASGYTCKVSNQWYSQCL</sequence>
<evidence type="ECO:0000313" key="5">
    <source>
        <dbReference type="Proteomes" id="UP000091956"/>
    </source>
</evidence>
<reference evidence="4 5" key="1">
    <citation type="submission" date="2016-03" db="EMBL/GenBank/DDBJ databases">
        <title>Comparative genomics of Pseudogymnoascus destructans, the fungus causing white-nose syndrome of bats.</title>
        <authorList>
            <person name="Palmer J.M."/>
            <person name="Drees K.P."/>
            <person name="Foster J.T."/>
            <person name="Lindner D.L."/>
        </authorList>
    </citation>
    <scope>NUCLEOTIDE SEQUENCE [LARGE SCALE GENOMIC DNA]</scope>
    <source>
        <strain evidence="4 5">UAMH 10579</strain>
    </source>
</reference>
<dbReference type="SUPFAM" id="SSF57180">
    <property type="entry name" value="Cellulose-binding domain"/>
    <property type="match status" value="1"/>
</dbReference>
<protein>
    <recommendedName>
        <fullName evidence="3">CBM1 domain-containing protein</fullName>
    </recommendedName>
</protein>
<feature type="domain" description="CBM1" evidence="3">
    <location>
        <begin position="307"/>
        <end position="343"/>
    </location>
</feature>